<comment type="similarity">
    <text evidence="2">Belongs to the transposase 11 family.</text>
</comment>
<dbReference type="GO" id="GO:0006313">
    <property type="term" value="P:DNA transposition"/>
    <property type="evidence" value="ECO:0007669"/>
    <property type="project" value="InterPro"/>
</dbReference>
<accession>A0A7X6DUV8</accession>
<protein>
    <submittedName>
        <fullName evidence="9">IS5 family transposase</fullName>
    </submittedName>
</protein>
<dbReference type="Pfam" id="PF01609">
    <property type="entry name" value="DDE_Tnp_1"/>
    <property type="match status" value="1"/>
</dbReference>
<dbReference type="InterPro" id="IPR002559">
    <property type="entry name" value="Transposase_11"/>
</dbReference>
<keyword evidence="5" id="KW-0233">DNA recombination</keyword>
<feature type="domain" description="Transposase IS4-like" evidence="7">
    <location>
        <begin position="208"/>
        <end position="354"/>
    </location>
</feature>
<feature type="domain" description="Transposase InsH N-terminal" evidence="8">
    <location>
        <begin position="16"/>
        <end position="114"/>
    </location>
</feature>
<comment type="caution">
    <text evidence="9">The sequence shown here is derived from an EMBL/GenBank/DDBJ whole genome shotgun (WGS) entry which is preliminary data.</text>
</comment>
<dbReference type="GO" id="GO:0004803">
    <property type="term" value="F:transposase activity"/>
    <property type="evidence" value="ECO:0007669"/>
    <property type="project" value="InterPro"/>
</dbReference>
<comment type="function">
    <text evidence="1">Involved in the transposition of the insertion sequence IS5.</text>
</comment>
<dbReference type="PANTHER" id="PTHR35604:SF2">
    <property type="entry name" value="TRANSPOSASE INSH FOR INSERTION SEQUENCE ELEMENT IS5A-RELATED"/>
    <property type="match status" value="1"/>
</dbReference>
<evidence type="ECO:0000313" key="9">
    <source>
        <dbReference type="EMBL" id="NKE73835.1"/>
    </source>
</evidence>
<dbReference type="InterPro" id="IPR008490">
    <property type="entry name" value="Transposase_InsH_N"/>
</dbReference>
<dbReference type="RefSeq" id="WP_168063800.1">
    <property type="nucleotide sequence ID" value="NZ_VTOW01000020.1"/>
</dbReference>
<dbReference type="GO" id="GO:0003677">
    <property type="term" value="F:DNA binding"/>
    <property type="evidence" value="ECO:0007669"/>
    <property type="project" value="UniProtKB-KW"/>
</dbReference>
<dbReference type="Proteomes" id="UP000534783">
    <property type="component" value="Unassembled WGS sequence"/>
</dbReference>
<evidence type="ECO:0000256" key="5">
    <source>
        <dbReference type="ARBA" id="ARBA00023172"/>
    </source>
</evidence>
<evidence type="ECO:0000256" key="4">
    <source>
        <dbReference type="ARBA" id="ARBA00023125"/>
    </source>
</evidence>
<dbReference type="PANTHER" id="PTHR35604">
    <property type="entry name" value="TRANSPOSASE INSH FOR INSERTION SEQUENCE ELEMENT IS5A-RELATED"/>
    <property type="match status" value="1"/>
</dbReference>
<organism evidence="9 10">
    <name type="scientific">Candidatus Manganitrophus noduliformans</name>
    <dbReference type="NCBI Taxonomy" id="2606439"/>
    <lineage>
        <taxon>Bacteria</taxon>
        <taxon>Pseudomonadati</taxon>
        <taxon>Nitrospirota</taxon>
        <taxon>Nitrospiria</taxon>
        <taxon>Candidatus Troglogloeales</taxon>
        <taxon>Candidatus Manganitrophaceae</taxon>
        <taxon>Candidatus Manganitrophus</taxon>
    </lineage>
</organism>
<keyword evidence="4" id="KW-0238">DNA-binding</keyword>
<evidence type="ECO:0000256" key="6">
    <source>
        <dbReference type="SAM" id="MobiDB-lite"/>
    </source>
</evidence>
<evidence type="ECO:0000313" key="10">
    <source>
        <dbReference type="Proteomes" id="UP000534783"/>
    </source>
</evidence>
<dbReference type="AlphaFoldDB" id="A0A7X6DUV8"/>
<name>A0A7X6DUV8_9BACT</name>
<evidence type="ECO:0000259" key="7">
    <source>
        <dbReference type="Pfam" id="PF01609"/>
    </source>
</evidence>
<evidence type="ECO:0000256" key="3">
    <source>
        <dbReference type="ARBA" id="ARBA00022578"/>
    </source>
</evidence>
<reference evidence="9 10" key="1">
    <citation type="journal article" date="2020" name="Nature">
        <title>Bacterial chemolithoautotrophy via manganese oxidation.</title>
        <authorList>
            <person name="Yu H."/>
            <person name="Leadbetter J.R."/>
        </authorList>
    </citation>
    <scope>NUCLEOTIDE SEQUENCE [LARGE SCALE GENOMIC DNA]</scope>
    <source>
        <strain evidence="9 10">Mn-1</strain>
    </source>
</reference>
<dbReference type="Pfam" id="PF05598">
    <property type="entry name" value="DUF772"/>
    <property type="match status" value="1"/>
</dbReference>
<evidence type="ECO:0000256" key="2">
    <source>
        <dbReference type="ARBA" id="ARBA00010075"/>
    </source>
</evidence>
<gene>
    <name evidence="9" type="ORF">MNODULE_24095</name>
</gene>
<sequence length="363" mass="40993">MRGINDSQSGLFSYLSCDQRVPSDHPLRSIKAYADEVLAGMSGVFDAMYSTLGRPSLPPERLLKGQLLIALYSVRSDRLFCEMLDYNILFRWFLDMNLEEASFDATTFTKNRDRLLEHEVAAKFFDAVVAKARALKLLSDEHFTVDGTLIEAWAGMKSFKSKKRAPCSSAPPDDPGNPTIDFHGEHRSNQTHQSTTDKEARLMRKGLGKEAKLVLSGHALMENRHGLCVDLRVEEATGTVEREAAMKMVLQQRKKGALVKTLGGDKGYHTKDFIAQLRSEEIAPHIARIRGRKTPGLDDRTTRHEGYRISQKIRKRVEEIFGWMKTVGGLRKTRFIGIARTQQYAHLTAAAYNLLRLSRLKPT</sequence>
<feature type="region of interest" description="Disordered" evidence="6">
    <location>
        <begin position="164"/>
        <end position="197"/>
    </location>
</feature>
<dbReference type="InterPro" id="IPR047959">
    <property type="entry name" value="Transpos_IS5"/>
</dbReference>
<evidence type="ECO:0000256" key="1">
    <source>
        <dbReference type="ARBA" id="ARBA00003544"/>
    </source>
</evidence>
<keyword evidence="10" id="KW-1185">Reference proteome</keyword>
<dbReference type="NCBIfam" id="NF033581">
    <property type="entry name" value="transpos_IS5_4"/>
    <property type="match status" value="1"/>
</dbReference>
<keyword evidence="3" id="KW-0815">Transposition</keyword>
<evidence type="ECO:0000259" key="8">
    <source>
        <dbReference type="Pfam" id="PF05598"/>
    </source>
</evidence>
<proteinExistence type="inferred from homology"/>
<dbReference type="EMBL" id="VTOW01000020">
    <property type="protein sequence ID" value="NKE73835.1"/>
    <property type="molecule type" value="Genomic_DNA"/>
</dbReference>